<gene>
    <name evidence="3" type="primary">ureD</name>
    <name evidence="4" type="ORF">GCM10009754_81790</name>
</gene>
<evidence type="ECO:0000256" key="1">
    <source>
        <dbReference type="ARBA" id="ARBA00007177"/>
    </source>
</evidence>
<comment type="subunit">
    <text evidence="3">UreD, UreF and UreG form a complex that acts as a GTP-hydrolysis-dependent molecular chaperone, activating the urease apoprotein by helping to assemble the nickel containing metallocenter of UreC. The UreE protein probably delivers the nickel.</text>
</comment>
<dbReference type="Proteomes" id="UP001501116">
    <property type="component" value="Unassembled WGS sequence"/>
</dbReference>
<dbReference type="PANTHER" id="PTHR33643">
    <property type="entry name" value="UREASE ACCESSORY PROTEIN D"/>
    <property type="match status" value="1"/>
</dbReference>
<reference evidence="5" key="1">
    <citation type="journal article" date="2019" name="Int. J. Syst. Evol. Microbiol.">
        <title>The Global Catalogue of Microorganisms (GCM) 10K type strain sequencing project: providing services to taxonomists for standard genome sequencing and annotation.</title>
        <authorList>
            <consortium name="The Broad Institute Genomics Platform"/>
            <consortium name="The Broad Institute Genome Sequencing Center for Infectious Disease"/>
            <person name="Wu L."/>
            <person name="Ma J."/>
        </authorList>
    </citation>
    <scope>NUCLEOTIDE SEQUENCE [LARGE SCALE GENOMIC DNA]</scope>
    <source>
        <strain evidence="5">JCM 14545</strain>
    </source>
</reference>
<evidence type="ECO:0000313" key="5">
    <source>
        <dbReference type="Proteomes" id="UP001501116"/>
    </source>
</evidence>
<proteinExistence type="inferred from homology"/>
<keyword evidence="2 3" id="KW-0143">Chaperone</keyword>
<comment type="subcellular location">
    <subcellularLocation>
        <location evidence="3">Cytoplasm</location>
    </subcellularLocation>
</comment>
<comment type="function">
    <text evidence="3">Required for maturation of urease via the functional incorporation of the urease nickel metallocenter.</text>
</comment>
<protein>
    <recommendedName>
        <fullName evidence="3">Urease accessory protein UreD</fullName>
    </recommendedName>
</protein>
<dbReference type="InterPro" id="IPR002669">
    <property type="entry name" value="UreD"/>
</dbReference>
<comment type="caution">
    <text evidence="4">The sequence shown here is derived from an EMBL/GenBank/DDBJ whole genome shotgun (WGS) entry which is preliminary data.</text>
</comment>
<name>A0ABP5E4U8_9PSEU</name>
<dbReference type="RefSeq" id="WP_344431161.1">
    <property type="nucleotide sequence ID" value="NZ_BAAANN010000057.1"/>
</dbReference>
<keyword evidence="5" id="KW-1185">Reference proteome</keyword>
<organism evidence="4 5">
    <name type="scientific">Amycolatopsis minnesotensis</name>
    <dbReference type="NCBI Taxonomy" id="337894"/>
    <lineage>
        <taxon>Bacteria</taxon>
        <taxon>Bacillati</taxon>
        <taxon>Actinomycetota</taxon>
        <taxon>Actinomycetes</taxon>
        <taxon>Pseudonocardiales</taxon>
        <taxon>Pseudonocardiaceae</taxon>
        <taxon>Amycolatopsis</taxon>
    </lineage>
</organism>
<sequence length="247" mass="26033">MKAVARLTAEFDGERTVLRELASMAPLILFPRRSNRRGRSDALVHLVNSATAPLGGDDLVLTVRVRAGATLRLSGVAATLALPGPRGEPSSSAVRIEVERGGRLDYLPEPTVITARARHRALLTIDLEPGARVRAREVLVLGRAGEPPGLLETTQHVVRAGAPVLRQTLRIGDPALDASVAYLAGRRVLATELLLSDDAPSEPANGEWWSRTPLAAGGALVTALANDAVTAARDLASAHLGQAERDG</sequence>
<accession>A0ABP5E4U8</accession>
<evidence type="ECO:0000256" key="3">
    <source>
        <dbReference type="HAMAP-Rule" id="MF_01384"/>
    </source>
</evidence>
<evidence type="ECO:0000313" key="4">
    <source>
        <dbReference type="EMBL" id="GAA1990956.1"/>
    </source>
</evidence>
<dbReference type="HAMAP" id="MF_01384">
    <property type="entry name" value="UreD"/>
    <property type="match status" value="1"/>
</dbReference>
<dbReference type="Pfam" id="PF01774">
    <property type="entry name" value="UreD"/>
    <property type="match status" value="1"/>
</dbReference>
<dbReference type="PANTHER" id="PTHR33643:SF1">
    <property type="entry name" value="UREASE ACCESSORY PROTEIN D"/>
    <property type="match status" value="1"/>
</dbReference>
<dbReference type="EMBL" id="BAAANN010000057">
    <property type="protein sequence ID" value="GAA1990956.1"/>
    <property type="molecule type" value="Genomic_DNA"/>
</dbReference>
<keyword evidence="3" id="KW-0963">Cytoplasm</keyword>
<keyword evidence="3" id="KW-0996">Nickel insertion</keyword>
<comment type="similarity">
    <text evidence="1 3">Belongs to the UreD family.</text>
</comment>
<evidence type="ECO:0000256" key="2">
    <source>
        <dbReference type="ARBA" id="ARBA00023186"/>
    </source>
</evidence>